<sequence>MLDLIDGLPVHPLVVHAVVVMLPLAVLGTLAIALRPAWRVTYGPLLVGVALVATVLLPVATSSGEALEERVGDPGVHAQLGETLLWFALPLLVLVTALVVLERRRSSGKPLPGPAALTTGVAVLAVVAALAAGVQVYRVGDSGARAVWGDQVASSAPAPAPAAAPAVAPVAVSRPGGGAAA</sequence>
<evidence type="ECO:0000313" key="3">
    <source>
        <dbReference type="EMBL" id="GAA1918402.1"/>
    </source>
</evidence>
<feature type="domain" description="DUF2231" evidence="2">
    <location>
        <begin position="7"/>
        <end position="154"/>
    </location>
</feature>
<protein>
    <recommendedName>
        <fullName evidence="2">DUF2231 domain-containing protein</fullName>
    </recommendedName>
</protein>
<dbReference type="RefSeq" id="WP_344006643.1">
    <property type="nucleotide sequence ID" value="NZ_BAAAMY010000004.1"/>
</dbReference>
<evidence type="ECO:0000256" key="1">
    <source>
        <dbReference type="SAM" id="Phobius"/>
    </source>
</evidence>
<dbReference type="InterPro" id="IPR019251">
    <property type="entry name" value="DUF2231_TM"/>
</dbReference>
<feature type="transmembrane region" description="Helical" evidence="1">
    <location>
        <begin position="13"/>
        <end position="33"/>
    </location>
</feature>
<gene>
    <name evidence="3" type="ORF">GCM10009737_19840</name>
</gene>
<accession>A0ABN2PCQ2</accession>
<feature type="transmembrane region" description="Helical" evidence="1">
    <location>
        <begin position="113"/>
        <end position="137"/>
    </location>
</feature>
<keyword evidence="1" id="KW-0472">Membrane</keyword>
<keyword evidence="4" id="KW-1185">Reference proteome</keyword>
<comment type="caution">
    <text evidence="3">The sequence shown here is derived from an EMBL/GenBank/DDBJ whole genome shotgun (WGS) entry which is preliminary data.</text>
</comment>
<proteinExistence type="predicted"/>
<reference evidence="3 4" key="1">
    <citation type="journal article" date="2019" name="Int. J. Syst. Evol. Microbiol.">
        <title>The Global Catalogue of Microorganisms (GCM) 10K type strain sequencing project: providing services to taxonomists for standard genome sequencing and annotation.</title>
        <authorList>
            <consortium name="The Broad Institute Genomics Platform"/>
            <consortium name="The Broad Institute Genome Sequencing Center for Infectious Disease"/>
            <person name="Wu L."/>
            <person name="Ma J."/>
        </authorList>
    </citation>
    <scope>NUCLEOTIDE SEQUENCE [LARGE SCALE GENOMIC DNA]</scope>
    <source>
        <strain evidence="3 4">JCM 14046</strain>
    </source>
</reference>
<evidence type="ECO:0000259" key="2">
    <source>
        <dbReference type="Pfam" id="PF09990"/>
    </source>
</evidence>
<keyword evidence="1" id="KW-1133">Transmembrane helix</keyword>
<dbReference type="Proteomes" id="UP001501612">
    <property type="component" value="Unassembled WGS sequence"/>
</dbReference>
<dbReference type="Pfam" id="PF09990">
    <property type="entry name" value="DUF2231"/>
    <property type="match status" value="1"/>
</dbReference>
<dbReference type="EMBL" id="BAAAMY010000004">
    <property type="protein sequence ID" value="GAA1918402.1"/>
    <property type="molecule type" value="Genomic_DNA"/>
</dbReference>
<name>A0ABN2PCQ2_9ACTN</name>
<organism evidence="3 4">
    <name type="scientific">Nocardioides lentus</name>
    <dbReference type="NCBI Taxonomy" id="338077"/>
    <lineage>
        <taxon>Bacteria</taxon>
        <taxon>Bacillati</taxon>
        <taxon>Actinomycetota</taxon>
        <taxon>Actinomycetes</taxon>
        <taxon>Propionibacteriales</taxon>
        <taxon>Nocardioidaceae</taxon>
        <taxon>Nocardioides</taxon>
    </lineage>
</organism>
<feature type="transmembrane region" description="Helical" evidence="1">
    <location>
        <begin position="84"/>
        <end position="101"/>
    </location>
</feature>
<keyword evidence="1" id="KW-0812">Transmembrane</keyword>
<feature type="transmembrane region" description="Helical" evidence="1">
    <location>
        <begin position="45"/>
        <end position="64"/>
    </location>
</feature>
<evidence type="ECO:0000313" key="4">
    <source>
        <dbReference type="Proteomes" id="UP001501612"/>
    </source>
</evidence>